<protein>
    <submittedName>
        <fullName evidence="3">Transposase</fullName>
    </submittedName>
</protein>
<evidence type="ECO:0000313" key="1">
    <source>
        <dbReference type="EMBL" id="VDD92467.1"/>
    </source>
</evidence>
<accession>A0A0N4VB36</accession>
<dbReference type="WBParaSite" id="EVEC_0000773401-mRNA-1">
    <property type="protein sequence ID" value="EVEC_0000773401-mRNA-1"/>
    <property type="gene ID" value="EVEC_0000773401"/>
</dbReference>
<reference evidence="1 2" key="2">
    <citation type="submission" date="2018-10" db="EMBL/GenBank/DDBJ databases">
        <authorList>
            <consortium name="Pathogen Informatics"/>
        </authorList>
    </citation>
    <scope>NUCLEOTIDE SEQUENCE [LARGE SCALE GENOMIC DNA]</scope>
</reference>
<organism evidence="3">
    <name type="scientific">Enterobius vermicularis</name>
    <name type="common">Human pinworm</name>
    <dbReference type="NCBI Taxonomy" id="51028"/>
    <lineage>
        <taxon>Eukaryota</taxon>
        <taxon>Metazoa</taxon>
        <taxon>Ecdysozoa</taxon>
        <taxon>Nematoda</taxon>
        <taxon>Chromadorea</taxon>
        <taxon>Rhabditida</taxon>
        <taxon>Spirurina</taxon>
        <taxon>Oxyuridomorpha</taxon>
        <taxon>Oxyuroidea</taxon>
        <taxon>Oxyuridae</taxon>
        <taxon>Enterobius</taxon>
    </lineage>
</organism>
<dbReference type="Proteomes" id="UP000274131">
    <property type="component" value="Unassembled WGS sequence"/>
</dbReference>
<dbReference type="EMBL" id="UXUI01008825">
    <property type="protein sequence ID" value="VDD92467.1"/>
    <property type="molecule type" value="Genomic_DNA"/>
</dbReference>
<proteinExistence type="predicted"/>
<sequence>MLKPRLIPKLAVEARPKAIFMDLQPEYRHLKHLLRRKKRHSTEKSFQWQKDKRISKVTIFGTFVVFQAPQSPSRFSYR</sequence>
<name>A0A0N4VB36_ENTVE</name>
<evidence type="ECO:0000313" key="2">
    <source>
        <dbReference type="Proteomes" id="UP000274131"/>
    </source>
</evidence>
<gene>
    <name evidence="1" type="ORF">EVEC_LOCUS7218</name>
</gene>
<reference evidence="3" key="1">
    <citation type="submission" date="2017-02" db="UniProtKB">
        <authorList>
            <consortium name="WormBaseParasite"/>
        </authorList>
    </citation>
    <scope>IDENTIFICATION</scope>
</reference>
<evidence type="ECO:0000313" key="3">
    <source>
        <dbReference type="WBParaSite" id="EVEC_0000773401-mRNA-1"/>
    </source>
</evidence>
<keyword evidence="2" id="KW-1185">Reference proteome</keyword>
<dbReference type="AlphaFoldDB" id="A0A0N4VB36"/>